<protein>
    <recommendedName>
        <fullName evidence="6">Cytochrome c domain-containing protein</fullName>
    </recommendedName>
</protein>
<reference evidence="7 8" key="1">
    <citation type="submission" date="2019-07" db="EMBL/GenBank/DDBJ databases">
        <title>Whole genome shotgun sequence of Skermanella aerolata NBRC 106429.</title>
        <authorList>
            <person name="Hosoyama A."/>
            <person name="Uohara A."/>
            <person name="Ohji S."/>
            <person name="Ichikawa N."/>
        </authorList>
    </citation>
    <scope>NUCLEOTIDE SEQUENCE [LARGE SCALE GENOMIC DNA]</scope>
    <source>
        <strain evidence="7 8">NBRC 106429</strain>
    </source>
</reference>
<dbReference type="PANTHER" id="PTHR35008">
    <property type="entry name" value="BLL4482 PROTEIN-RELATED"/>
    <property type="match status" value="1"/>
</dbReference>
<keyword evidence="2 4" id="KW-0479">Metal-binding</keyword>
<dbReference type="PROSITE" id="PS51007">
    <property type="entry name" value="CYTC"/>
    <property type="match status" value="1"/>
</dbReference>
<feature type="domain" description="Cytochrome c" evidence="6">
    <location>
        <begin position="23"/>
        <end position="135"/>
    </location>
</feature>
<dbReference type="GO" id="GO:0020037">
    <property type="term" value="F:heme binding"/>
    <property type="evidence" value="ECO:0007669"/>
    <property type="project" value="InterPro"/>
</dbReference>
<proteinExistence type="predicted"/>
<dbReference type="SUPFAM" id="SSF46626">
    <property type="entry name" value="Cytochrome c"/>
    <property type="match status" value="1"/>
</dbReference>
<dbReference type="EMBL" id="BJYZ01000108">
    <property type="protein sequence ID" value="GEO43615.1"/>
    <property type="molecule type" value="Genomic_DNA"/>
</dbReference>
<name>A0A512E4F5_9PROT</name>
<feature type="signal peptide" evidence="5">
    <location>
        <begin position="1"/>
        <end position="21"/>
    </location>
</feature>
<evidence type="ECO:0000256" key="2">
    <source>
        <dbReference type="ARBA" id="ARBA00022723"/>
    </source>
</evidence>
<comment type="caution">
    <text evidence="7">The sequence shown here is derived from an EMBL/GenBank/DDBJ whole genome shotgun (WGS) entry which is preliminary data.</text>
</comment>
<dbReference type="InterPro" id="IPR051459">
    <property type="entry name" value="Cytochrome_c-type_DH"/>
</dbReference>
<keyword evidence="8" id="KW-1185">Reference proteome</keyword>
<dbReference type="OrthoDB" id="9811281at2"/>
<dbReference type="InterPro" id="IPR036909">
    <property type="entry name" value="Cyt_c-like_dom_sf"/>
</dbReference>
<dbReference type="Proteomes" id="UP000321523">
    <property type="component" value="Unassembled WGS sequence"/>
</dbReference>
<dbReference type="RefSeq" id="WP_044437764.1">
    <property type="nucleotide sequence ID" value="NZ_BJYZ01000108.1"/>
</dbReference>
<evidence type="ECO:0000313" key="7">
    <source>
        <dbReference type="EMBL" id="GEO43615.1"/>
    </source>
</evidence>
<dbReference type="GO" id="GO:0046872">
    <property type="term" value="F:metal ion binding"/>
    <property type="evidence" value="ECO:0007669"/>
    <property type="project" value="UniProtKB-KW"/>
</dbReference>
<dbReference type="Pfam" id="PF00034">
    <property type="entry name" value="Cytochrom_C"/>
    <property type="match status" value="1"/>
</dbReference>
<evidence type="ECO:0000259" key="6">
    <source>
        <dbReference type="PROSITE" id="PS51007"/>
    </source>
</evidence>
<evidence type="ECO:0000256" key="4">
    <source>
        <dbReference type="PROSITE-ProRule" id="PRU00433"/>
    </source>
</evidence>
<evidence type="ECO:0000256" key="1">
    <source>
        <dbReference type="ARBA" id="ARBA00022617"/>
    </source>
</evidence>
<evidence type="ECO:0000256" key="5">
    <source>
        <dbReference type="SAM" id="SignalP"/>
    </source>
</evidence>
<evidence type="ECO:0000256" key="3">
    <source>
        <dbReference type="ARBA" id="ARBA00023004"/>
    </source>
</evidence>
<evidence type="ECO:0000313" key="8">
    <source>
        <dbReference type="Proteomes" id="UP000321523"/>
    </source>
</evidence>
<dbReference type="AlphaFoldDB" id="A0A512E4F5"/>
<dbReference type="InterPro" id="IPR009056">
    <property type="entry name" value="Cyt_c-like_dom"/>
</dbReference>
<dbReference type="Gene3D" id="1.10.760.10">
    <property type="entry name" value="Cytochrome c-like domain"/>
    <property type="match status" value="1"/>
</dbReference>
<dbReference type="PANTHER" id="PTHR35008:SF8">
    <property type="entry name" value="ALCOHOL DEHYDROGENASE CYTOCHROME C SUBUNIT"/>
    <property type="match status" value="1"/>
</dbReference>
<gene>
    <name evidence="7" type="ORF">SAE02_77630</name>
</gene>
<feature type="chain" id="PRO_5021777095" description="Cytochrome c domain-containing protein" evidence="5">
    <location>
        <begin position="22"/>
        <end position="163"/>
    </location>
</feature>
<organism evidence="7 8">
    <name type="scientific">Skermanella aerolata</name>
    <dbReference type="NCBI Taxonomy" id="393310"/>
    <lineage>
        <taxon>Bacteria</taxon>
        <taxon>Pseudomonadati</taxon>
        <taxon>Pseudomonadota</taxon>
        <taxon>Alphaproteobacteria</taxon>
        <taxon>Rhodospirillales</taxon>
        <taxon>Azospirillaceae</taxon>
        <taxon>Skermanella</taxon>
    </lineage>
</organism>
<dbReference type="GO" id="GO:0009055">
    <property type="term" value="F:electron transfer activity"/>
    <property type="evidence" value="ECO:0007669"/>
    <property type="project" value="InterPro"/>
</dbReference>
<keyword evidence="5" id="KW-0732">Signal</keyword>
<keyword evidence="1 4" id="KW-0349">Heme</keyword>
<sequence>MMIKLMAGVIVGTLVTFGAQADDMANRGEYLATIMDCTGCHTGGALAGKPDPALYLAGSSIGFELPGLGIFYPPNLTPDADTGLGGWSEADIIKSLRTGVRPDGRELAPVMPWRSYSKMTDSDAQALASYLKSLKPVRNAIPQIAASSDAAKGPYLTVAMPKK</sequence>
<keyword evidence="3 4" id="KW-0408">Iron</keyword>
<accession>A0A512E4F5</accession>